<dbReference type="VEuPathDB" id="FungiDB:BD410DRAFT_721962"/>
<dbReference type="Proteomes" id="UP000294933">
    <property type="component" value="Unassembled WGS sequence"/>
</dbReference>
<dbReference type="AlphaFoldDB" id="A0A4Y7Q5Q1"/>
<keyword evidence="2" id="KW-1185">Reference proteome</keyword>
<reference evidence="1 2" key="1">
    <citation type="submission" date="2018-06" db="EMBL/GenBank/DDBJ databases">
        <title>A transcriptomic atlas of mushroom development highlights an independent origin of complex multicellularity.</title>
        <authorList>
            <consortium name="DOE Joint Genome Institute"/>
            <person name="Krizsan K."/>
            <person name="Almasi E."/>
            <person name="Merenyi Z."/>
            <person name="Sahu N."/>
            <person name="Viragh M."/>
            <person name="Koszo T."/>
            <person name="Mondo S."/>
            <person name="Kiss B."/>
            <person name="Balint B."/>
            <person name="Kues U."/>
            <person name="Barry K."/>
            <person name="Hegedus J.C."/>
            <person name="Henrissat B."/>
            <person name="Johnson J."/>
            <person name="Lipzen A."/>
            <person name="Ohm R."/>
            <person name="Nagy I."/>
            <person name="Pangilinan J."/>
            <person name="Yan J."/>
            <person name="Xiong Y."/>
            <person name="Grigoriev I.V."/>
            <person name="Hibbett D.S."/>
            <person name="Nagy L.G."/>
        </authorList>
    </citation>
    <scope>NUCLEOTIDE SEQUENCE [LARGE SCALE GENOMIC DNA]</scope>
    <source>
        <strain evidence="1 2">SZMC22713</strain>
    </source>
</reference>
<sequence>MPKREPTPPPADDEPKYLTVNYPYPLHANMEIPEERKTLARWIACVMDQKDFFALYHKPTAPNMVIIEVARDSKNMEKLLGAHKWSEILRDPTEEEKKFESRVFYCVFNKGRDVQKAGERFLPFELSTRPSCGQILFR</sequence>
<evidence type="ECO:0000313" key="2">
    <source>
        <dbReference type="Proteomes" id="UP000294933"/>
    </source>
</evidence>
<gene>
    <name evidence="1" type="ORF">BD410DRAFT_721962</name>
</gene>
<dbReference type="EMBL" id="ML170172">
    <property type="protein sequence ID" value="TDL22904.1"/>
    <property type="molecule type" value="Genomic_DNA"/>
</dbReference>
<dbReference type="OrthoDB" id="3243413at2759"/>
<name>A0A4Y7Q5Q1_9AGAM</name>
<proteinExistence type="predicted"/>
<accession>A0A4Y7Q5Q1</accession>
<protein>
    <submittedName>
        <fullName evidence="1">Uncharacterized protein</fullName>
    </submittedName>
</protein>
<organism evidence="1 2">
    <name type="scientific">Rickenella mellea</name>
    <dbReference type="NCBI Taxonomy" id="50990"/>
    <lineage>
        <taxon>Eukaryota</taxon>
        <taxon>Fungi</taxon>
        <taxon>Dikarya</taxon>
        <taxon>Basidiomycota</taxon>
        <taxon>Agaricomycotina</taxon>
        <taxon>Agaricomycetes</taxon>
        <taxon>Hymenochaetales</taxon>
        <taxon>Rickenellaceae</taxon>
        <taxon>Rickenella</taxon>
    </lineage>
</organism>
<evidence type="ECO:0000313" key="1">
    <source>
        <dbReference type="EMBL" id="TDL22904.1"/>
    </source>
</evidence>